<dbReference type="AlphaFoldDB" id="A0AAW0JGX3"/>
<keyword evidence="2" id="KW-1185">Reference proteome</keyword>
<dbReference type="Proteomes" id="UP000237347">
    <property type="component" value="Unassembled WGS sequence"/>
</dbReference>
<protein>
    <submittedName>
        <fullName evidence="1">Uncharacterized protein</fullName>
    </submittedName>
</protein>
<name>A0AAW0JGX3_QUESU</name>
<sequence length="146" mass="16668">MGLERQRRRERLCRERLVKFAWYSRPCNYCLLVVTKGTLSTKPTWSLDILLDSIYGPKAQNQKHKNEFSFSLLRLAEVRLSAISAPPLLQYTVVPVNLGELTLLKCSSRSIQVLEQPISAEGKESHGQECHVLIHLLYTWVSASIT</sequence>
<gene>
    <name evidence="1" type="ORF">CFP56_032706</name>
</gene>
<organism evidence="1 2">
    <name type="scientific">Quercus suber</name>
    <name type="common">Cork oak</name>
    <dbReference type="NCBI Taxonomy" id="58331"/>
    <lineage>
        <taxon>Eukaryota</taxon>
        <taxon>Viridiplantae</taxon>
        <taxon>Streptophyta</taxon>
        <taxon>Embryophyta</taxon>
        <taxon>Tracheophyta</taxon>
        <taxon>Spermatophyta</taxon>
        <taxon>Magnoliopsida</taxon>
        <taxon>eudicotyledons</taxon>
        <taxon>Gunneridae</taxon>
        <taxon>Pentapetalae</taxon>
        <taxon>rosids</taxon>
        <taxon>fabids</taxon>
        <taxon>Fagales</taxon>
        <taxon>Fagaceae</taxon>
        <taxon>Quercus</taxon>
    </lineage>
</organism>
<accession>A0AAW0JGX3</accession>
<proteinExistence type="predicted"/>
<comment type="caution">
    <text evidence="1">The sequence shown here is derived from an EMBL/GenBank/DDBJ whole genome shotgun (WGS) entry which is preliminary data.</text>
</comment>
<evidence type="ECO:0000313" key="1">
    <source>
        <dbReference type="EMBL" id="KAK7825898.1"/>
    </source>
</evidence>
<reference evidence="1 2" key="1">
    <citation type="journal article" date="2018" name="Sci. Data">
        <title>The draft genome sequence of cork oak.</title>
        <authorList>
            <person name="Ramos A.M."/>
            <person name="Usie A."/>
            <person name="Barbosa P."/>
            <person name="Barros P.M."/>
            <person name="Capote T."/>
            <person name="Chaves I."/>
            <person name="Simoes F."/>
            <person name="Abreu I."/>
            <person name="Carrasquinho I."/>
            <person name="Faro C."/>
            <person name="Guimaraes J.B."/>
            <person name="Mendonca D."/>
            <person name="Nobrega F."/>
            <person name="Rodrigues L."/>
            <person name="Saibo N.J.M."/>
            <person name="Varela M.C."/>
            <person name="Egas C."/>
            <person name="Matos J."/>
            <person name="Miguel C.M."/>
            <person name="Oliveira M.M."/>
            <person name="Ricardo C.P."/>
            <person name="Goncalves S."/>
        </authorList>
    </citation>
    <scope>NUCLEOTIDE SEQUENCE [LARGE SCALE GENOMIC DNA]</scope>
    <source>
        <strain evidence="2">cv. HL8</strain>
    </source>
</reference>
<evidence type="ECO:0000313" key="2">
    <source>
        <dbReference type="Proteomes" id="UP000237347"/>
    </source>
</evidence>
<dbReference type="EMBL" id="PKMF04000562">
    <property type="protein sequence ID" value="KAK7825898.1"/>
    <property type="molecule type" value="Genomic_DNA"/>
</dbReference>